<name>A0A1S2VAP2_9BACT</name>
<proteinExistence type="predicted"/>
<evidence type="ECO:0008006" key="3">
    <source>
        <dbReference type="Google" id="ProtNLM"/>
    </source>
</evidence>
<dbReference type="OrthoDB" id="978691at2"/>
<dbReference type="Proteomes" id="UP000181790">
    <property type="component" value="Unassembled WGS sequence"/>
</dbReference>
<keyword evidence="2" id="KW-1185">Reference proteome</keyword>
<accession>A0A1S2VAP2</accession>
<sequence>MYIDFNEITDTARLWVYQANRTLTDAEVQQIDAALRPALSGWAAHGEPLLAAAQVVANRFVVIAVDEGHHLPSGCSIDSSVGFLRQISATLSQQGEAIDFFDRSAAYLDSEKQIQTVTLPNIKAAVADGRLTPETLVVNTLVNTKATFLADWLVPAQTTWLKRYFIPKTVSV</sequence>
<dbReference type="RefSeq" id="WP_071506540.1">
    <property type="nucleotide sequence ID" value="NZ_MORL01000034.1"/>
</dbReference>
<gene>
    <name evidence="1" type="ORF">BLX24_27965</name>
</gene>
<evidence type="ECO:0000313" key="1">
    <source>
        <dbReference type="EMBL" id="OIN55807.1"/>
    </source>
</evidence>
<protein>
    <recommendedName>
        <fullName evidence="3">ABC transporter ATPase</fullName>
    </recommendedName>
</protein>
<evidence type="ECO:0000313" key="2">
    <source>
        <dbReference type="Proteomes" id="UP000181790"/>
    </source>
</evidence>
<dbReference type="EMBL" id="MORL01000034">
    <property type="protein sequence ID" value="OIN55807.1"/>
    <property type="molecule type" value="Genomic_DNA"/>
</dbReference>
<comment type="caution">
    <text evidence="1">The sequence shown here is derived from an EMBL/GenBank/DDBJ whole genome shotgun (WGS) entry which is preliminary data.</text>
</comment>
<reference evidence="1 2" key="1">
    <citation type="submission" date="2016-10" db="EMBL/GenBank/DDBJ databases">
        <title>Arsenicibacter rosenii gen. nov., sp. nov., an efficient arsenic-methylating bacterium isolated from an arsenic-contaminated paddy soil.</title>
        <authorList>
            <person name="Huang K."/>
        </authorList>
    </citation>
    <scope>NUCLEOTIDE SEQUENCE [LARGE SCALE GENOMIC DNA]</scope>
    <source>
        <strain evidence="1 2">SM-1</strain>
    </source>
</reference>
<organism evidence="1 2">
    <name type="scientific">Arsenicibacter rosenii</name>
    <dbReference type="NCBI Taxonomy" id="1750698"/>
    <lineage>
        <taxon>Bacteria</taxon>
        <taxon>Pseudomonadati</taxon>
        <taxon>Bacteroidota</taxon>
        <taxon>Cytophagia</taxon>
        <taxon>Cytophagales</taxon>
        <taxon>Spirosomataceae</taxon>
        <taxon>Arsenicibacter</taxon>
    </lineage>
</organism>
<dbReference type="AlphaFoldDB" id="A0A1S2VAP2"/>